<dbReference type="PANTHER" id="PTHR13306">
    <property type="entry name" value="TRANSMEMBRANE PROTEIN 138"/>
    <property type="match status" value="1"/>
</dbReference>
<dbReference type="GeneID" id="3565047"/>
<evidence type="ECO:0000256" key="13">
    <source>
        <dbReference type="ARBA" id="ARBA00023273"/>
    </source>
</evidence>
<dbReference type="InterPro" id="IPR024133">
    <property type="entry name" value="TM_138"/>
</dbReference>
<dbReference type="Pfam" id="PF14935">
    <property type="entry name" value="TMEM138"/>
    <property type="match status" value="1"/>
</dbReference>
<feature type="transmembrane region" description="Helical" evidence="14">
    <location>
        <begin position="20"/>
        <end position="42"/>
    </location>
</feature>
<dbReference type="GO" id="GO:0035869">
    <property type="term" value="C:ciliary transition zone"/>
    <property type="evidence" value="ECO:0000314"/>
    <property type="project" value="WormBase"/>
</dbReference>
<dbReference type="eggNOG" id="ENOG502RWE6">
    <property type="taxonomic scope" value="Eukaryota"/>
</dbReference>
<keyword evidence="10" id="KW-0969">Cilium</keyword>
<keyword evidence="6" id="KW-0926">Vacuole</keyword>
<accession>Q7YX41</accession>
<sequence length="176" mass="20259">MTSKYPYVLTTQVFMLSIDILFNALGVLCYGNNMTLLLIYILQDTLLIMSSLVLFVSFTATFVFQLGLIHIVIFQFLPTVIISILYTFVSIGYHYASLSSTWEDRTVNIFMNGPLLLFFIIHKIVSCVFYAYYKRTALQISDPKYNSDSTWLRELFIKHMNDKAAKIEARTAAENN</sequence>
<feature type="transmembrane region" description="Helical" evidence="14">
    <location>
        <begin position="115"/>
        <end position="133"/>
    </location>
</feature>
<dbReference type="Proteomes" id="UP000001940">
    <property type="component" value="Chromosome II"/>
</dbReference>
<evidence type="ECO:0000256" key="9">
    <source>
        <dbReference type="ARBA" id="ARBA00022989"/>
    </source>
</evidence>
<organism evidence="15 16">
    <name type="scientific">Caenorhabditis elegans</name>
    <dbReference type="NCBI Taxonomy" id="6239"/>
    <lineage>
        <taxon>Eukaryota</taxon>
        <taxon>Metazoa</taxon>
        <taxon>Ecdysozoa</taxon>
        <taxon>Nematoda</taxon>
        <taxon>Chromadorea</taxon>
        <taxon>Rhabditida</taxon>
        <taxon>Rhabditina</taxon>
        <taxon>Rhabditomorpha</taxon>
        <taxon>Rhabditoidea</taxon>
        <taxon>Rhabditidae</taxon>
        <taxon>Peloderinae</taxon>
        <taxon>Caenorhabditis</taxon>
    </lineage>
</organism>
<evidence type="ECO:0000256" key="2">
    <source>
        <dbReference type="ARBA" id="ARBA00004128"/>
    </source>
</evidence>
<evidence type="ECO:0000256" key="4">
    <source>
        <dbReference type="ARBA" id="ARBA00010572"/>
    </source>
</evidence>
<dbReference type="STRING" id="6239.F10B5.9.1"/>
<evidence type="ECO:0000256" key="6">
    <source>
        <dbReference type="ARBA" id="ARBA00022554"/>
    </source>
</evidence>
<evidence type="ECO:0000313" key="16">
    <source>
        <dbReference type="Proteomes" id="UP000001940"/>
    </source>
</evidence>
<reference evidence="15 16" key="1">
    <citation type="journal article" date="1998" name="Science">
        <title>Genome sequence of the nematode C. elegans: a platform for investigating biology.</title>
        <authorList>
            <consortium name="The C. elegans sequencing consortium"/>
            <person name="Sulson J.E."/>
            <person name="Waterston R."/>
        </authorList>
    </citation>
    <scope>NUCLEOTIDE SEQUENCE [LARGE SCALE GENOMIC DNA]</scope>
    <source>
        <strain evidence="15 16">Bristol N2</strain>
    </source>
</reference>
<dbReference type="RefSeq" id="NP_001022074.1">
    <property type="nucleotide sequence ID" value="NM_001026903.3"/>
</dbReference>
<dbReference type="GO" id="GO:0005929">
    <property type="term" value="C:cilium"/>
    <property type="evidence" value="ECO:0000318"/>
    <property type="project" value="GO_Central"/>
</dbReference>
<keyword evidence="9 14" id="KW-1133">Transmembrane helix</keyword>
<dbReference type="PANTHER" id="PTHR13306:SF6">
    <property type="entry name" value="TRANSMEMBRANE PROTEIN 138"/>
    <property type="match status" value="1"/>
</dbReference>
<evidence type="ECO:0000256" key="1">
    <source>
        <dbReference type="ARBA" id="ARBA00003709"/>
    </source>
</evidence>
<dbReference type="FunCoup" id="Q7YX41">
    <property type="interactions" value="1287"/>
</dbReference>
<dbReference type="CTD" id="3565047"/>
<dbReference type="Bgee" id="WBGene00008643">
    <property type="expression patterns" value="Expressed in pharyngeal muscle cell (C elegans) and 3 other cell types or tissues"/>
</dbReference>
<feature type="transmembrane region" description="Helical" evidence="14">
    <location>
        <begin position="48"/>
        <end position="69"/>
    </location>
</feature>
<dbReference type="AGR" id="WB:WBGene00008643"/>
<comment type="subcellular location">
    <subcellularLocation>
        <location evidence="3">Cell projection</location>
        <location evidence="3">Cilium</location>
    </subcellularLocation>
    <subcellularLocation>
        <location evidence="2">Vacuole membrane</location>
        <topology evidence="2">Multi-pass membrane protein</topology>
    </subcellularLocation>
</comment>
<dbReference type="PhylomeDB" id="Q7YX41"/>
<comment type="function">
    <text evidence="1">Required for ciliogenesis.</text>
</comment>
<dbReference type="GO" id="GO:0030030">
    <property type="term" value="P:cell projection organization"/>
    <property type="evidence" value="ECO:0007669"/>
    <property type="project" value="UniProtKB-KW"/>
</dbReference>
<evidence type="ECO:0000256" key="11">
    <source>
        <dbReference type="ARBA" id="ARBA00023136"/>
    </source>
</evidence>
<keyword evidence="12" id="KW-0325">Glycoprotein</keyword>
<dbReference type="KEGG" id="cel:CELE_F10B5.9"/>
<dbReference type="InParanoid" id="Q7YX41"/>
<evidence type="ECO:0000256" key="10">
    <source>
        <dbReference type="ARBA" id="ARBA00023069"/>
    </source>
</evidence>
<dbReference type="PaxDb" id="6239-F10B5.9"/>
<evidence type="ECO:0000256" key="3">
    <source>
        <dbReference type="ARBA" id="ARBA00004138"/>
    </source>
</evidence>
<keyword evidence="8" id="KW-0970">Cilium biogenesis/degradation</keyword>
<dbReference type="OrthoDB" id="189688at2759"/>
<evidence type="ECO:0000313" key="17">
    <source>
        <dbReference type="WormBase" id="F10B5.9"/>
    </source>
</evidence>
<keyword evidence="13" id="KW-0966">Cell projection</keyword>
<dbReference type="HOGENOM" id="CLU_104681_0_0_1"/>
<evidence type="ECO:0000256" key="14">
    <source>
        <dbReference type="SAM" id="Phobius"/>
    </source>
</evidence>
<dbReference type="EMBL" id="BX284602">
    <property type="protein sequence ID" value="CAE17779.1"/>
    <property type="molecule type" value="Genomic_DNA"/>
</dbReference>
<keyword evidence="16" id="KW-1185">Reference proteome</keyword>
<evidence type="ECO:0000256" key="7">
    <source>
        <dbReference type="ARBA" id="ARBA00022692"/>
    </source>
</evidence>
<dbReference type="UCSC" id="F10B5.9">
    <property type="organism name" value="c. elegans"/>
</dbReference>
<gene>
    <name evidence="15 17" type="primary">tmem-138</name>
    <name evidence="15" type="ORF">CELE_F10B5.9</name>
    <name evidence="17" type="ORF">F10B5.9</name>
</gene>
<feature type="transmembrane region" description="Helical" evidence="14">
    <location>
        <begin position="76"/>
        <end position="95"/>
    </location>
</feature>
<dbReference type="AlphaFoldDB" id="Q7YX41"/>
<evidence type="ECO:0000256" key="8">
    <source>
        <dbReference type="ARBA" id="ARBA00022794"/>
    </source>
</evidence>
<dbReference type="GO" id="GO:0005774">
    <property type="term" value="C:vacuolar membrane"/>
    <property type="evidence" value="ECO:0007669"/>
    <property type="project" value="UniProtKB-SubCell"/>
</dbReference>
<keyword evidence="7 14" id="KW-0812">Transmembrane</keyword>
<keyword evidence="11 14" id="KW-0472">Membrane</keyword>
<dbReference type="WormBase" id="F10B5.9">
    <property type="protein sequence ID" value="CE34800"/>
    <property type="gene ID" value="WBGene00008643"/>
    <property type="gene designation" value="tmem-138"/>
</dbReference>
<comment type="similarity">
    <text evidence="4">Belongs to the TMEM138 family.</text>
</comment>
<proteinExistence type="inferred from homology"/>
<name>Q7YX41_CAEEL</name>
<protein>
    <recommendedName>
        <fullName evidence="5">Transmembrane protein 138</fullName>
    </recommendedName>
</protein>
<evidence type="ECO:0000256" key="12">
    <source>
        <dbReference type="ARBA" id="ARBA00023180"/>
    </source>
</evidence>
<dbReference type="OMA" id="WLRELFI"/>
<evidence type="ECO:0000256" key="5">
    <source>
        <dbReference type="ARBA" id="ARBA00014515"/>
    </source>
</evidence>
<evidence type="ECO:0000313" key="15">
    <source>
        <dbReference type="EMBL" id="CAE17779.1"/>
    </source>
</evidence>